<dbReference type="AlphaFoldDB" id="A0A815L8M6"/>
<dbReference type="Proteomes" id="UP000663836">
    <property type="component" value="Unassembled WGS sequence"/>
</dbReference>
<dbReference type="Proteomes" id="UP000663864">
    <property type="component" value="Unassembled WGS sequence"/>
</dbReference>
<keyword evidence="1" id="KW-0175">Coiled coil</keyword>
<comment type="caution">
    <text evidence="2">The sequence shown here is derived from an EMBL/GenBank/DDBJ whole genome shotgun (WGS) entry which is preliminary data.</text>
</comment>
<evidence type="ECO:0000313" key="2">
    <source>
        <dbReference type="EMBL" id="CAF1400133.1"/>
    </source>
</evidence>
<feature type="coiled-coil region" evidence="1">
    <location>
        <begin position="126"/>
        <end position="164"/>
    </location>
</feature>
<reference evidence="2" key="1">
    <citation type="submission" date="2021-02" db="EMBL/GenBank/DDBJ databases">
        <authorList>
            <person name="Nowell W R."/>
        </authorList>
    </citation>
    <scope>NUCLEOTIDE SEQUENCE</scope>
</reference>
<sequence length="328" mass="38891">MGTINDRNRHLRIELLDKKEYNAMVNSGDHVSTDYKCPFIQEYRRRLINELRKHPDLLPPDIQLFIPSEYREHGERTKIIFNKSAQKYQQQFDQQVIYDRIDFNVWPQISSHSSNTNMESSITKIQQDLNDEIKTITNELQSIKKNFEEEQRKIENNYKHHLNTIKQGWLLMQQQIETQSQILSTTNTAASQTLFFTCQKTINVLYHVINKMKLQTNTNDYDDILNEMTIQASFINDFQATYSNQQVLLEKFLNKQNEALFLTTSYGIIKNSQEIVNLLANHYEKHFEQPIHDINNPYHIECINAYKEIENGPNLPLQNIEYEEVLKQ</sequence>
<protein>
    <submittedName>
        <fullName evidence="2">Uncharacterized protein</fullName>
    </submittedName>
</protein>
<evidence type="ECO:0000313" key="4">
    <source>
        <dbReference type="Proteomes" id="UP000663864"/>
    </source>
</evidence>
<dbReference type="EMBL" id="CAJNOT010003792">
    <property type="protein sequence ID" value="CAF1400133.1"/>
    <property type="molecule type" value="Genomic_DNA"/>
</dbReference>
<organism evidence="2 4">
    <name type="scientific">Rotaria sordida</name>
    <dbReference type="NCBI Taxonomy" id="392033"/>
    <lineage>
        <taxon>Eukaryota</taxon>
        <taxon>Metazoa</taxon>
        <taxon>Spiralia</taxon>
        <taxon>Gnathifera</taxon>
        <taxon>Rotifera</taxon>
        <taxon>Eurotatoria</taxon>
        <taxon>Bdelloidea</taxon>
        <taxon>Philodinida</taxon>
        <taxon>Philodinidae</taxon>
        <taxon>Rotaria</taxon>
    </lineage>
</organism>
<proteinExistence type="predicted"/>
<name>A0A815L8M6_9BILA</name>
<accession>A0A815L8M6</accession>
<gene>
    <name evidence="3" type="ORF">JBS370_LOCUS35307</name>
    <name evidence="2" type="ORF">ZHD862_LOCUS33086</name>
</gene>
<evidence type="ECO:0000313" key="3">
    <source>
        <dbReference type="EMBL" id="CAF4176968.1"/>
    </source>
</evidence>
<dbReference type="EMBL" id="CAJOBD010012135">
    <property type="protein sequence ID" value="CAF4176968.1"/>
    <property type="molecule type" value="Genomic_DNA"/>
</dbReference>
<evidence type="ECO:0000256" key="1">
    <source>
        <dbReference type="SAM" id="Coils"/>
    </source>
</evidence>